<accession>A0A9D1RED7</accession>
<dbReference type="InterPro" id="IPR037175">
    <property type="entry name" value="KFase_sf"/>
</dbReference>
<dbReference type="InterPro" id="IPR007325">
    <property type="entry name" value="KFase/CYL"/>
</dbReference>
<evidence type="ECO:0000313" key="1">
    <source>
        <dbReference type="EMBL" id="HIW85132.1"/>
    </source>
</evidence>
<dbReference type="GO" id="GO:0019441">
    <property type="term" value="P:L-tryptophan catabolic process to kynurenine"/>
    <property type="evidence" value="ECO:0007669"/>
    <property type="project" value="InterPro"/>
</dbReference>
<reference evidence="1" key="1">
    <citation type="journal article" date="2021" name="PeerJ">
        <title>Extensive microbial diversity within the chicken gut microbiome revealed by metagenomics and culture.</title>
        <authorList>
            <person name="Gilroy R."/>
            <person name="Ravi A."/>
            <person name="Getino M."/>
            <person name="Pursley I."/>
            <person name="Horton D.L."/>
            <person name="Alikhan N.F."/>
            <person name="Baker D."/>
            <person name="Gharbi K."/>
            <person name="Hall N."/>
            <person name="Watson M."/>
            <person name="Adriaenssens E.M."/>
            <person name="Foster-Nyarko E."/>
            <person name="Jarju S."/>
            <person name="Secka A."/>
            <person name="Antonio M."/>
            <person name="Oren A."/>
            <person name="Chaudhuri R.R."/>
            <person name="La Ragione R."/>
            <person name="Hildebrand F."/>
            <person name="Pallen M.J."/>
        </authorList>
    </citation>
    <scope>NUCLEOTIDE SEQUENCE</scope>
    <source>
        <strain evidence="1">421</strain>
    </source>
</reference>
<comment type="caution">
    <text evidence="1">The sequence shown here is derived from an EMBL/GenBank/DDBJ whole genome shotgun (WGS) entry which is preliminary data.</text>
</comment>
<dbReference type="Gene3D" id="3.50.30.50">
    <property type="entry name" value="Putative cyclase"/>
    <property type="match status" value="1"/>
</dbReference>
<dbReference type="Proteomes" id="UP000824205">
    <property type="component" value="Unassembled WGS sequence"/>
</dbReference>
<gene>
    <name evidence="1" type="ORF">IAA48_01415</name>
</gene>
<dbReference type="GO" id="GO:0004061">
    <property type="term" value="F:arylformamidase activity"/>
    <property type="evidence" value="ECO:0007669"/>
    <property type="project" value="InterPro"/>
</dbReference>
<name>A0A9D1RED7_9FIRM</name>
<sequence>MIIYDISPDITAAPLYPGDSAPELCRRADIAAGSEYNLCDISMCLHTGAHIDAPLHYFEDGKSVDMLSASKFIGRCVVKEANGPVTAQWVEKNLPWDCKRLIIKCRSNGYLMDNAVFELCRFNLELIGIDSLSIASQENEGAVHRELLNNGIAVLEGIDLTDVEPGEYFLFAPPIKIGGAEAAPCRALLIKGIIATEAEL</sequence>
<dbReference type="PANTHER" id="PTHR31118:SF12">
    <property type="entry name" value="CYCLASE-LIKE PROTEIN 2"/>
    <property type="match status" value="1"/>
</dbReference>
<dbReference type="PANTHER" id="PTHR31118">
    <property type="entry name" value="CYCLASE-LIKE PROTEIN 2"/>
    <property type="match status" value="1"/>
</dbReference>
<protein>
    <submittedName>
        <fullName evidence="1">Cyclase family protein</fullName>
    </submittedName>
</protein>
<dbReference type="SUPFAM" id="SSF102198">
    <property type="entry name" value="Putative cyclase"/>
    <property type="match status" value="1"/>
</dbReference>
<proteinExistence type="predicted"/>
<dbReference type="Pfam" id="PF04199">
    <property type="entry name" value="Cyclase"/>
    <property type="match status" value="1"/>
</dbReference>
<evidence type="ECO:0000313" key="2">
    <source>
        <dbReference type="Proteomes" id="UP000824205"/>
    </source>
</evidence>
<dbReference type="AlphaFoldDB" id="A0A9D1RED7"/>
<organism evidence="1 2">
    <name type="scientific">Candidatus Eubacterium faecipullorum</name>
    <dbReference type="NCBI Taxonomy" id="2838571"/>
    <lineage>
        <taxon>Bacteria</taxon>
        <taxon>Bacillati</taxon>
        <taxon>Bacillota</taxon>
        <taxon>Clostridia</taxon>
        <taxon>Eubacteriales</taxon>
        <taxon>Eubacteriaceae</taxon>
        <taxon>Eubacterium</taxon>
    </lineage>
</organism>
<dbReference type="EMBL" id="DXGE01000006">
    <property type="protein sequence ID" value="HIW85132.1"/>
    <property type="molecule type" value="Genomic_DNA"/>
</dbReference>
<reference evidence="1" key="2">
    <citation type="submission" date="2021-04" db="EMBL/GenBank/DDBJ databases">
        <authorList>
            <person name="Gilroy R."/>
        </authorList>
    </citation>
    <scope>NUCLEOTIDE SEQUENCE</scope>
    <source>
        <strain evidence="1">421</strain>
    </source>
</reference>